<accession>A0A1V4QGT7</accession>
<dbReference type="Proteomes" id="UP000191663">
    <property type="component" value="Unassembled WGS sequence"/>
</dbReference>
<dbReference type="EMBL" id="MUKB01000007">
    <property type="protein sequence ID" value="OPX18558.1"/>
    <property type="molecule type" value="Genomic_DNA"/>
</dbReference>
<dbReference type="Pfam" id="PF04055">
    <property type="entry name" value="Radical_SAM"/>
    <property type="match status" value="1"/>
</dbReference>
<dbReference type="CDD" id="cd02065">
    <property type="entry name" value="B12-binding_like"/>
    <property type="match status" value="1"/>
</dbReference>
<dbReference type="NCBIfam" id="TIGR03936">
    <property type="entry name" value="sam_1_link_chp"/>
    <property type="match status" value="1"/>
</dbReference>
<dbReference type="AlphaFoldDB" id="A0A1V4QGT7"/>
<dbReference type="PROSITE" id="PS51918">
    <property type="entry name" value="RADICAL_SAM"/>
    <property type="match status" value="1"/>
</dbReference>
<dbReference type="InterPro" id="IPR018768">
    <property type="entry name" value="DUF2344"/>
</dbReference>
<sequence length="811" mass="93557">MNNTENKIFEEILPLVKKPIRYTGGEYNITVKSKPQIYVGILFPEVYELGMSNLGIKIIYHLLNQFPEIQCERVFAPWPDFGEMLKEKNVPLYGLETKKPISDFDLLGFSLQSELSYTTVLYMLELAQIPIRAEARDNSHPIIMAGGPATLSPTPIAPVFDLFVIGDGEYPIIKIGEILKEIPRDKKEERLDAIAQIEGVWVPSRHHYDKKIKKAVLEKLTEEHIPYPPILPICDITHDRLAIEVMRGCTWGCRFCQAGYTNRPLRLRSQSEILRAVEKGIRQTGWEEVSLLSFSILDYPDLLNLIRRLNEILKKRMVSISLPAMRGELFTEELALLLKEIKKTGITFAPETATEQLRNRLNKPFSNERLIHSIDTAYRLGWRQVKLYFMIGLPFETENDITEINRLIHEIIRACPKGAIKVAISPFIPKPHTPFEIIPFAPLDELYHKISIIKKLRQRRVEVKYQSPEVSYIEAVLSRGDEKLFPVIEEVYKNGGRFEQWRESFDFDRWKSAFEKSGVDPDDYFKTKDDYPWHFIDIGVNREFLQKEFHRARAGITTENCFYKRCTKCGACDGTQSKYYIKEEKYLGSHLPARKKVRGVVYRIKYSIGEPFRYASHLDITRTIYRALRRSNLPIKYTQGYTPIPKVSFCPPKSVGQICKGDYFDCYLENEYFGNISRELNACFPPGIRILETRAITAEIPSLSSSINLIFYEVKISKSEIKQSIEFSRDRPVYIQTRSGMKNLSSGIESISLSDGKLNCGLYFGKGGINVYDLLSYLTGLSTEQVKIYPVTRTTMFIKKEGILYSPMEIR</sequence>
<name>A0A1V4QGT7_UNCW3</name>
<dbReference type="SFLD" id="SFLDG01082">
    <property type="entry name" value="B12-binding_domain_containing"/>
    <property type="match status" value="1"/>
</dbReference>
<protein>
    <recommendedName>
        <fullName evidence="1">Radical SAM core domain-containing protein</fullName>
    </recommendedName>
</protein>
<dbReference type="GO" id="GO:0051536">
    <property type="term" value="F:iron-sulfur cluster binding"/>
    <property type="evidence" value="ECO:0007669"/>
    <property type="project" value="InterPro"/>
</dbReference>
<dbReference type="InterPro" id="IPR007197">
    <property type="entry name" value="rSAM"/>
</dbReference>
<dbReference type="SMART" id="SM00729">
    <property type="entry name" value="Elp3"/>
    <property type="match status" value="1"/>
</dbReference>
<dbReference type="NCBIfam" id="TIGR03960">
    <property type="entry name" value="rSAM_fuse_unch"/>
    <property type="match status" value="1"/>
</dbReference>
<evidence type="ECO:0000313" key="2">
    <source>
        <dbReference type="EMBL" id="OPX18558.1"/>
    </source>
</evidence>
<dbReference type="SUPFAM" id="SSF102114">
    <property type="entry name" value="Radical SAM enzymes"/>
    <property type="match status" value="1"/>
</dbReference>
<dbReference type="SFLD" id="SFLDS00029">
    <property type="entry name" value="Radical_SAM"/>
    <property type="match status" value="1"/>
</dbReference>
<proteinExistence type="predicted"/>
<dbReference type="Pfam" id="PF10105">
    <property type="entry name" value="DUF2344"/>
    <property type="match status" value="1"/>
</dbReference>
<dbReference type="PANTHER" id="PTHR42731:SF1">
    <property type="entry name" value="RADICAL SAM DOMAIN PROTEIN"/>
    <property type="match status" value="1"/>
</dbReference>
<dbReference type="Pfam" id="PF19864">
    <property type="entry name" value="Radical_SAM_N2"/>
    <property type="match status" value="1"/>
</dbReference>
<dbReference type="InterPro" id="IPR023404">
    <property type="entry name" value="rSAM_horseshoe"/>
</dbReference>
<comment type="caution">
    <text evidence="2">The sequence shown here is derived from an EMBL/GenBank/DDBJ whole genome shotgun (WGS) entry which is preliminary data.</text>
</comment>
<organism evidence="2 3">
    <name type="scientific">candidate division WOR-3 bacterium 4484_100</name>
    <dbReference type="NCBI Taxonomy" id="1936077"/>
    <lineage>
        <taxon>Bacteria</taxon>
        <taxon>Bacteria division WOR-3</taxon>
    </lineage>
</organism>
<dbReference type="InterPro" id="IPR058240">
    <property type="entry name" value="rSAM_sf"/>
</dbReference>
<gene>
    <name evidence="2" type="ORF">BXT86_00540</name>
</gene>
<evidence type="ECO:0000259" key="1">
    <source>
        <dbReference type="PROSITE" id="PS51918"/>
    </source>
</evidence>
<dbReference type="InterPro" id="IPR023862">
    <property type="entry name" value="CHP03960_rSAM"/>
</dbReference>
<feature type="domain" description="Radical SAM core" evidence="1">
    <location>
        <begin position="235"/>
        <end position="469"/>
    </location>
</feature>
<dbReference type="GO" id="GO:0003824">
    <property type="term" value="F:catalytic activity"/>
    <property type="evidence" value="ECO:0007669"/>
    <property type="project" value="InterPro"/>
</dbReference>
<dbReference type="Gene3D" id="3.80.30.20">
    <property type="entry name" value="tm_1862 like domain"/>
    <property type="match status" value="1"/>
</dbReference>
<dbReference type="CDD" id="cd01335">
    <property type="entry name" value="Radical_SAM"/>
    <property type="match status" value="1"/>
</dbReference>
<dbReference type="InterPro" id="IPR045784">
    <property type="entry name" value="Radical_SAM_N2"/>
</dbReference>
<dbReference type="InterPro" id="IPR006638">
    <property type="entry name" value="Elp3/MiaA/NifB-like_rSAM"/>
</dbReference>
<reference evidence="3" key="1">
    <citation type="submission" date="2017-01" db="EMBL/GenBank/DDBJ databases">
        <title>Novel pathways for hydrocarbon cycling and metabolic interdependencies in hydrothermal sediment communities.</title>
        <authorList>
            <person name="Dombrowski N."/>
            <person name="Seitz K."/>
            <person name="Teske A."/>
            <person name="Baker B."/>
        </authorList>
    </citation>
    <scope>NUCLEOTIDE SEQUENCE [LARGE SCALE GENOMIC DNA]</scope>
</reference>
<dbReference type="PANTHER" id="PTHR42731">
    <property type="entry name" value="SLL1084 PROTEIN"/>
    <property type="match status" value="1"/>
</dbReference>
<evidence type="ECO:0000313" key="3">
    <source>
        <dbReference type="Proteomes" id="UP000191663"/>
    </source>
</evidence>